<gene>
    <name evidence="2" type="ORF">ACFOYY_11660</name>
</gene>
<dbReference type="Proteomes" id="UP001595698">
    <property type="component" value="Unassembled WGS sequence"/>
</dbReference>
<evidence type="ECO:0000256" key="1">
    <source>
        <dbReference type="SAM" id="Phobius"/>
    </source>
</evidence>
<feature type="transmembrane region" description="Helical" evidence="1">
    <location>
        <begin position="571"/>
        <end position="589"/>
    </location>
</feature>
<keyword evidence="1" id="KW-0812">Transmembrane</keyword>
<reference evidence="3" key="1">
    <citation type="journal article" date="2019" name="Int. J. Syst. Evol. Microbiol.">
        <title>The Global Catalogue of Microorganisms (GCM) 10K type strain sequencing project: providing services to taxonomists for standard genome sequencing and annotation.</title>
        <authorList>
            <consortium name="The Broad Institute Genomics Platform"/>
            <consortium name="The Broad Institute Genome Sequencing Center for Infectious Disease"/>
            <person name="Wu L."/>
            <person name="Ma J."/>
        </authorList>
    </citation>
    <scope>NUCLEOTIDE SEQUENCE [LARGE SCALE GENOMIC DNA]</scope>
    <source>
        <strain evidence="3">TBRC 7912</strain>
    </source>
</reference>
<dbReference type="EMBL" id="JBHSBC010000011">
    <property type="protein sequence ID" value="MFC3980782.1"/>
    <property type="molecule type" value="Genomic_DNA"/>
</dbReference>
<protein>
    <submittedName>
        <fullName evidence="2">Uncharacterized protein</fullName>
    </submittedName>
</protein>
<accession>A0ABV8F0D3</accession>
<proteinExistence type="predicted"/>
<sequence>MRFGRFTFKQPAHQAMIGPTGVYYVFTFDLGASRKYEQVAAKLLRLGIAESAITAASPQVIVTPKFKQLLHNKHKALKVSDFNAAIHRGSWPAIIKESIRSPSLGRSVARLAVSYYASRLLRHKIPVAKIEPEESIREDSFTEKLNADLREAVDIIDDSMRKKLMYRGLDHAIDRKMFAPGYMQDNPFIRLQLKPFQGNISGQTDGTPFGNSKSWIDVDLVLYHSGIAQLCFSIAFESSSMASRFNATSAKGVIIPQSRLCEEILKPYVRSISGSLNDLSGTVASDIEGGSKWWTLSSTETTTLSDIFNIYDAAIRYSCRIRNDATWFCYTLMCIESLECRCRSRDDWMVHHKKELAGLAARVGWHENISERGMQKFLPEDLFETVSSSLYASFASAVRINWSFVGSADEVEYSHVANLHDLTAISYSLAGYQQAKRLDRAIRGSMRSSRHLDSQVEEFAELRHGVEVLTYGTAREIAEHVDSSLGVPSLYQRTLTNLEMKRDVLAAIQAKRASRRANVTAAAALVAAAIIALPNVDDGLKVVANIDTSNRVGRIAAPLKEIAAQGANGTWMVYLAVLAIFIGVIAIPWSSRRRTWNRRVRLGWRWPEEVTVELSDDEV</sequence>
<evidence type="ECO:0000313" key="3">
    <source>
        <dbReference type="Proteomes" id="UP001595698"/>
    </source>
</evidence>
<comment type="caution">
    <text evidence="2">The sequence shown here is derived from an EMBL/GenBank/DDBJ whole genome shotgun (WGS) entry which is preliminary data.</text>
</comment>
<keyword evidence="3" id="KW-1185">Reference proteome</keyword>
<name>A0ABV8F0D3_9ACTN</name>
<keyword evidence="1" id="KW-1133">Transmembrane helix</keyword>
<organism evidence="2 3">
    <name type="scientific">Streptosporangium jomthongense</name>
    <dbReference type="NCBI Taxonomy" id="1193683"/>
    <lineage>
        <taxon>Bacteria</taxon>
        <taxon>Bacillati</taxon>
        <taxon>Actinomycetota</taxon>
        <taxon>Actinomycetes</taxon>
        <taxon>Streptosporangiales</taxon>
        <taxon>Streptosporangiaceae</taxon>
        <taxon>Streptosporangium</taxon>
    </lineage>
</organism>
<keyword evidence="1" id="KW-0472">Membrane</keyword>
<evidence type="ECO:0000313" key="2">
    <source>
        <dbReference type="EMBL" id="MFC3980782.1"/>
    </source>
</evidence>